<name>A0A926ZGK8_9CYAN</name>
<dbReference type="InterPro" id="IPR014710">
    <property type="entry name" value="RmlC-like_jellyroll"/>
</dbReference>
<evidence type="ECO:0000259" key="1">
    <source>
        <dbReference type="Pfam" id="PF07883"/>
    </source>
</evidence>
<sequence>MDTSTETIKVVPPGEGKSFWLLGDLITYKAVGEETNSGFSLLEITVQPESSGPPQHWHREEVEGLYLLEGELLIESGEKSFTATPGSFVLAPKGIPHTYRNLTTSPAKMLAIITPANAGEFFEKAGVPATNKFTPPPPPEPEKIEELIAIAQQHNIEINLPQMV</sequence>
<dbReference type="Proteomes" id="UP000641646">
    <property type="component" value="Unassembled WGS sequence"/>
</dbReference>
<dbReference type="PANTHER" id="PTHR36440">
    <property type="entry name" value="PUTATIVE (AFU_ORTHOLOGUE AFUA_8G07350)-RELATED"/>
    <property type="match status" value="1"/>
</dbReference>
<dbReference type="SUPFAM" id="SSF51182">
    <property type="entry name" value="RmlC-like cupins"/>
    <property type="match status" value="1"/>
</dbReference>
<proteinExistence type="predicted"/>
<dbReference type="InterPro" id="IPR011051">
    <property type="entry name" value="RmlC_Cupin_sf"/>
</dbReference>
<dbReference type="RefSeq" id="WP_190464914.1">
    <property type="nucleotide sequence ID" value="NZ_JACJPW010000031.1"/>
</dbReference>
<accession>A0A926ZGK8</accession>
<keyword evidence="3" id="KW-1185">Reference proteome</keyword>
<dbReference type="InterPro" id="IPR053146">
    <property type="entry name" value="QDO-like"/>
</dbReference>
<dbReference type="AlphaFoldDB" id="A0A926ZGK8"/>
<evidence type="ECO:0000313" key="3">
    <source>
        <dbReference type="Proteomes" id="UP000641646"/>
    </source>
</evidence>
<protein>
    <submittedName>
        <fullName evidence="2">Cupin domain-containing protein</fullName>
    </submittedName>
</protein>
<dbReference type="Pfam" id="PF07883">
    <property type="entry name" value="Cupin_2"/>
    <property type="match status" value="1"/>
</dbReference>
<dbReference type="InterPro" id="IPR013096">
    <property type="entry name" value="Cupin_2"/>
</dbReference>
<dbReference type="PANTHER" id="PTHR36440:SF1">
    <property type="entry name" value="PUTATIVE (AFU_ORTHOLOGUE AFUA_8G07350)-RELATED"/>
    <property type="match status" value="1"/>
</dbReference>
<feature type="domain" description="Cupin type-2" evidence="1">
    <location>
        <begin position="44"/>
        <end position="112"/>
    </location>
</feature>
<dbReference type="EMBL" id="JACJPW010000031">
    <property type="protein sequence ID" value="MBD2182105.1"/>
    <property type="molecule type" value="Genomic_DNA"/>
</dbReference>
<evidence type="ECO:0000313" key="2">
    <source>
        <dbReference type="EMBL" id="MBD2182105.1"/>
    </source>
</evidence>
<reference evidence="2" key="1">
    <citation type="journal article" date="2015" name="ISME J.">
        <title>Draft Genome Sequence of Streptomyces incarnatus NRRL8089, which Produces the Nucleoside Antibiotic Sinefungin.</title>
        <authorList>
            <person name="Oshima K."/>
            <person name="Hattori M."/>
            <person name="Shimizu H."/>
            <person name="Fukuda K."/>
            <person name="Nemoto M."/>
            <person name="Inagaki K."/>
            <person name="Tamura T."/>
        </authorList>
    </citation>
    <scope>NUCLEOTIDE SEQUENCE</scope>
    <source>
        <strain evidence="2">FACHB-1375</strain>
    </source>
</reference>
<organism evidence="2 3">
    <name type="scientific">Aerosakkonema funiforme FACHB-1375</name>
    <dbReference type="NCBI Taxonomy" id="2949571"/>
    <lineage>
        <taxon>Bacteria</taxon>
        <taxon>Bacillati</taxon>
        <taxon>Cyanobacteriota</taxon>
        <taxon>Cyanophyceae</taxon>
        <taxon>Oscillatoriophycideae</taxon>
        <taxon>Aerosakkonematales</taxon>
        <taxon>Aerosakkonemataceae</taxon>
        <taxon>Aerosakkonema</taxon>
    </lineage>
</organism>
<gene>
    <name evidence="2" type="ORF">H6G03_13490</name>
</gene>
<dbReference type="Gene3D" id="2.60.120.10">
    <property type="entry name" value="Jelly Rolls"/>
    <property type="match status" value="1"/>
</dbReference>
<comment type="caution">
    <text evidence="2">The sequence shown here is derived from an EMBL/GenBank/DDBJ whole genome shotgun (WGS) entry which is preliminary data.</text>
</comment>
<reference evidence="2" key="2">
    <citation type="submission" date="2020-08" db="EMBL/GenBank/DDBJ databases">
        <authorList>
            <person name="Chen M."/>
            <person name="Teng W."/>
            <person name="Zhao L."/>
            <person name="Hu C."/>
            <person name="Zhou Y."/>
            <person name="Han B."/>
            <person name="Song L."/>
            <person name="Shu W."/>
        </authorList>
    </citation>
    <scope>NUCLEOTIDE SEQUENCE</scope>
    <source>
        <strain evidence="2">FACHB-1375</strain>
    </source>
</reference>